<feature type="transmembrane region" description="Helical" evidence="1">
    <location>
        <begin position="6"/>
        <end position="26"/>
    </location>
</feature>
<sequence length="494" mass="56493">MSAESIVTYFTSYAWIPSLFGIGVFLDSITKPELRKGLVDLTFKNKTTKEMIISAHKILKILYLPDRPASFLGRSALITSIFLIALTYAQYNKNIDVFKDDTAPFLQKLLSGDPLCIIFVIGIYFVDAISSYFTIVVIRVSRICNNIMEFMFLSISDVVMTFLMVIFILPAFLTFSVLREDKPNQPYNVILKSGTAKQDNLTSSLWANILIFNPTEKHKEQNAEKLESLPSWNLEYWSIILRDDLNTKRDIGAIYNSSENSDTIYFQSKGFLSRGEVFSYLLKALTATDEITDVQQLETYEAPLGDFYGLIEYKSTYKPSINDFKQVYLQTIGDINFISNKIFDLIQLDEVSVSQNSVLWNYNLERISKDDSYSIIVCDGSVIKEKKNVFTYASIEKYENCKKAIAVRSIILSKLKQYTIYHFENNLQFPLSPFVLSSISTTIIIYYTIIVFIIINYLPFISAQFLDGDFLSKKIFSIYSVILIALLVPLSLIL</sequence>
<accession>A0AA48RCA4</accession>
<gene>
    <name evidence="2" type="ORF">AMST5_00972</name>
</gene>
<dbReference type="AlphaFoldDB" id="A0AA48RCA4"/>
<proteinExistence type="predicted"/>
<organism evidence="2">
    <name type="scientific">freshwater sediment metagenome</name>
    <dbReference type="NCBI Taxonomy" id="556182"/>
    <lineage>
        <taxon>unclassified sequences</taxon>
        <taxon>metagenomes</taxon>
        <taxon>ecological metagenomes</taxon>
    </lineage>
</organism>
<evidence type="ECO:0000313" key="2">
    <source>
        <dbReference type="EMBL" id="CAJ0856973.1"/>
    </source>
</evidence>
<name>A0AA48RCA4_9ZZZZ</name>
<feature type="transmembrane region" description="Helical" evidence="1">
    <location>
        <begin position="444"/>
        <end position="463"/>
    </location>
</feature>
<reference evidence="2" key="1">
    <citation type="submission" date="2023-07" db="EMBL/GenBank/DDBJ databases">
        <authorList>
            <person name="Pelsma A.J. K."/>
        </authorList>
    </citation>
    <scope>NUCLEOTIDE SEQUENCE</scope>
</reference>
<feature type="transmembrane region" description="Helical" evidence="1">
    <location>
        <begin position="71"/>
        <end position="91"/>
    </location>
</feature>
<dbReference type="EMBL" id="OY288114">
    <property type="protein sequence ID" value="CAJ0856973.1"/>
    <property type="molecule type" value="Genomic_DNA"/>
</dbReference>
<feature type="transmembrane region" description="Helical" evidence="1">
    <location>
        <begin position="150"/>
        <end position="173"/>
    </location>
</feature>
<evidence type="ECO:0000256" key="1">
    <source>
        <dbReference type="SAM" id="Phobius"/>
    </source>
</evidence>
<feature type="transmembrane region" description="Helical" evidence="1">
    <location>
        <begin position="475"/>
        <end position="493"/>
    </location>
</feature>
<protein>
    <submittedName>
        <fullName evidence="2">Uncharacterized protein</fullName>
    </submittedName>
</protein>
<keyword evidence="1" id="KW-0812">Transmembrane</keyword>
<feature type="transmembrane region" description="Helical" evidence="1">
    <location>
        <begin position="117"/>
        <end position="138"/>
    </location>
</feature>
<keyword evidence="1" id="KW-1133">Transmembrane helix</keyword>
<keyword evidence="1" id="KW-0472">Membrane</keyword>